<dbReference type="InterPro" id="IPR004217">
    <property type="entry name" value="Tim10-like"/>
</dbReference>
<comment type="domain">
    <text evidence="1">The twin CX3C motif contains 4 conserved Cys residues that form 2 disulfide bonds in the mitochondrial intermembrane space.</text>
</comment>
<dbReference type="SUPFAM" id="SSF144122">
    <property type="entry name" value="Tim10-like"/>
    <property type="match status" value="1"/>
</dbReference>
<dbReference type="InterPro" id="IPR035427">
    <property type="entry name" value="Tim10-like_dom_sf"/>
</dbReference>
<evidence type="ECO:0000259" key="2">
    <source>
        <dbReference type="Pfam" id="PF02953"/>
    </source>
</evidence>
<dbReference type="GO" id="GO:0015031">
    <property type="term" value="P:protein transport"/>
    <property type="evidence" value="ECO:0007669"/>
    <property type="project" value="UniProtKB-KW"/>
</dbReference>
<keyword evidence="1" id="KW-1015">Disulfide bond</keyword>
<sequence>MDELQRMNAIEQQKAQFQAQVHNFTDVCWANCVDRFIDTTLSITNRFTQMVQKGSH</sequence>
<feature type="domain" description="Tim10-like" evidence="2">
    <location>
        <begin position="9"/>
        <end position="42"/>
    </location>
</feature>
<dbReference type="GeneTree" id="ENSGT00940000179023"/>
<keyword evidence="1" id="KW-0653">Protein transport</keyword>
<comment type="function">
    <text evidence="1">Mitochondrial intermembrane chaperone that participates in the import and insertion of some multi-pass transmembrane proteins into the mitochondrial inner membrane. Also required for the transfer of beta-barrel precursors from the TOM complex to the sorting and assembly machinery (SAM complex) of the outer membrane. Acts as a chaperone-like protein that protects the hydrophobic precursors from aggregation and guide them through the mitochondrial intermembrane space.</text>
</comment>
<evidence type="ECO:0000256" key="1">
    <source>
        <dbReference type="RuleBase" id="RU367043"/>
    </source>
</evidence>
<comment type="similarity">
    <text evidence="1">Belongs to the small Tim family.</text>
</comment>
<dbReference type="AlphaFoldDB" id="A0A4W5Q3F4"/>
<reference evidence="4" key="1">
    <citation type="submission" date="2018-06" db="EMBL/GenBank/DDBJ databases">
        <title>Genome assembly of Danube salmon.</title>
        <authorList>
            <person name="Macqueen D.J."/>
            <person name="Gundappa M.K."/>
        </authorList>
    </citation>
    <scope>NUCLEOTIDE SEQUENCE [LARGE SCALE GENOMIC DNA]</scope>
</reference>
<comment type="subcellular location">
    <subcellularLocation>
        <location evidence="1">Mitochondrion inner membrane</location>
        <topology evidence="1">Peripheral membrane protein</topology>
        <orientation evidence="1">Intermembrane side</orientation>
    </subcellularLocation>
</comment>
<dbReference type="Gene3D" id="1.10.287.810">
    <property type="entry name" value="Mitochondrial import inner membrane translocase subunit tim13 like domains"/>
    <property type="match status" value="1"/>
</dbReference>
<accession>A0A4W5Q3F4</accession>
<dbReference type="Proteomes" id="UP000314982">
    <property type="component" value="Unassembled WGS sequence"/>
</dbReference>
<proteinExistence type="inferred from homology"/>
<keyword evidence="1" id="KW-0999">Mitochondrion inner membrane</keyword>
<reference evidence="3" key="3">
    <citation type="submission" date="2025-09" db="UniProtKB">
        <authorList>
            <consortium name="Ensembl"/>
        </authorList>
    </citation>
    <scope>IDENTIFICATION</scope>
</reference>
<dbReference type="Pfam" id="PF02953">
    <property type="entry name" value="zf-Tim10_DDP"/>
    <property type="match status" value="1"/>
</dbReference>
<protein>
    <recommendedName>
        <fullName evidence="1">Mitochondrial import inner membrane translocase subunit</fullName>
    </recommendedName>
</protein>
<keyword evidence="1" id="KW-0472">Membrane</keyword>
<keyword evidence="1" id="KW-0143">Chaperone</keyword>
<keyword evidence="1" id="KW-0496">Mitochondrion</keyword>
<dbReference type="GO" id="GO:0005743">
    <property type="term" value="C:mitochondrial inner membrane"/>
    <property type="evidence" value="ECO:0007669"/>
    <property type="project" value="UniProtKB-SubCell"/>
</dbReference>
<keyword evidence="1" id="KW-0811">Translocation</keyword>
<keyword evidence="1" id="KW-0813">Transport</keyword>
<name>A0A4W5Q3F4_9TELE</name>
<comment type="subunit">
    <text evidence="1">Heterohexamer.</text>
</comment>
<dbReference type="Ensembl" id="ENSHHUT00000074126.1">
    <property type="protein sequence ID" value="ENSHHUP00000071741.1"/>
    <property type="gene ID" value="ENSHHUG00000042098.1"/>
</dbReference>
<evidence type="ECO:0000313" key="4">
    <source>
        <dbReference type="Proteomes" id="UP000314982"/>
    </source>
</evidence>
<keyword evidence="4" id="KW-1185">Reference proteome</keyword>
<evidence type="ECO:0000313" key="3">
    <source>
        <dbReference type="Ensembl" id="ENSHHUP00000071741.1"/>
    </source>
</evidence>
<organism evidence="3 4">
    <name type="scientific">Hucho hucho</name>
    <name type="common">huchen</name>
    <dbReference type="NCBI Taxonomy" id="62062"/>
    <lineage>
        <taxon>Eukaryota</taxon>
        <taxon>Metazoa</taxon>
        <taxon>Chordata</taxon>
        <taxon>Craniata</taxon>
        <taxon>Vertebrata</taxon>
        <taxon>Euteleostomi</taxon>
        <taxon>Actinopterygii</taxon>
        <taxon>Neopterygii</taxon>
        <taxon>Teleostei</taxon>
        <taxon>Protacanthopterygii</taxon>
        <taxon>Salmoniformes</taxon>
        <taxon>Salmonidae</taxon>
        <taxon>Salmoninae</taxon>
        <taxon>Hucho</taxon>
    </lineage>
</organism>
<reference evidence="3" key="2">
    <citation type="submission" date="2025-08" db="UniProtKB">
        <authorList>
            <consortium name="Ensembl"/>
        </authorList>
    </citation>
    <scope>IDENTIFICATION</scope>
</reference>